<dbReference type="OrthoDB" id="2351791at2759"/>
<feature type="transmembrane region" description="Helical" evidence="6">
    <location>
        <begin position="443"/>
        <end position="466"/>
    </location>
</feature>
<feature type="transmembrane region" description="Helical" evidence="6">
    <location>
        <begin position="419"/>
        <end position="437"/>
    </location>
</feature>
<feature type="transmembrane region" description="Helical" evidence="6">
    <location>
        <begin position="384"/>
        <end position="407"/>
    </location>
</feature>
<dbReference type="Gene3D" id="1.20.1250.20">
    <property type="entry name" value="MFS general substrate transporter like domains"/>
    <property type="match status" value="1"/>
</dbReference>
<dbReference type="Proteomes" id="UP000031575">
    <property type="component" value="Unassembled WGS sequence"/>
</dbReference>
<dbReference type="HOGENOM" id="CLU_000960_22_0_1"/>
<dbReference type="SUPFAM" id="SSF103473">
    <property type="entry name" value="MFS general substrate transporter"/>
    <property type="match status" value="1"/>
</dbReference>
<evidence type="ECO:0000259" key="7">
    <source>
        <dbReference type="PROSITE" id="PS50850"/>
    </source>
</evidence>
<dbReference type="PANTHER" id="PTHR23501:SF59">
    <property type="entry name" value="MAJOR FACILITATOR SUPERFAMILY (MFS) PROFILE DOMAIN-CONTAINING PROTEIN-RELATED"/>
    <property type="match status" value="1"/>
</dbReference>
<evidence type="ECO:0000256" key="5">
    <source>
        <dbReference type="SAM" id="MobiDB-lite"/>
    </source>
</evidence>
<feature type="transmembrane region" description="Helical" evidence="6">
    <location>
        <begin position="555"/>
        <end position="574"/>
    </location>
</feature>
<keyword evidence="4 6" id="KW-0472">Membrane</keyword>
<feature type="transmembrane region" description="Helical" evidence="6">
    <location>
        <begin position="155"/>
        <end position="173"/>
    </location>
</feature>
<feature type="domain" description="Major facilitator superfamily (MFS) profile" evidence="7">
    <location>
        <begin position="90"/>
        <end position="543"/>
    </location>
</feature>
<dbReference type="PRINTS" id="PR01036">
    <property type="entry name" value="TCRTETB"/>
</dbReference>
<evidence type="ECO:0000313" key="8">
    <source>
        <dbReference type="EMBL" id="KIH87902.1"/>
    </source>
</evidence>
<dbReference type="InterPro" id="IPR011701">
    <property type="entry name" value="MFS"/>
</dbReference>
<feature type="transmembrane region" description="Helical" evidence="6">
    <location>
        <begin position="351"/>
        <end position="372"/>
    </location>
</feature>
<dbReference type="PANTHER" id="PTHR23501">
    <property type="entry name" value="MAJOR FACILITATOR SUPERFAMILY"/>
    <property type="match status" value="1"/>
</dbReference>
<dbReference type="AlphaFoldDB" id="A0A0C2ISC2"/>
<protein>
    <submittedName>
        <fullName evidence="8">Major Facilitator Superfamily protein</fullName>
    </submittedName>
</protein>
<feature type="transmembrane region" description="Helical" evidence="6">
    <location>
        <begin position="311"/>
        <end position="330"/>
    </location>
</feature>
<evidence type="ECO:0000256" key="6">
    <source>
        <dbReference type="SAM" id="Phobius"/>
    </source>
</evidence>
<dbReference type="InterPro" id="IPR020846">
    <property type="entry name" value="MFS_dom"/>
</dbReference>
<dbReference type="VEuPathDB" id="FungiDB:SPBR_04847"/>
<dbReference type="Gene3D" id="1.20.1720.10">
    <property type="entry name" value="Multidrug resistance protein D"/>
    <property type="match status" value="1"/>
</dbReference>
<reference evidence="8 9" key="1">
    <citation type="journal article" date="2014" name="BMC Genomics">
        <title>Comparative genomics of the major fungal agents of human and animal Sporotrichosis: Sporothrix schenckii and Sporothrix brasiliensis.</title>
        <authorList>
            <person name="Teixeira M.M."/>
            <person name="de Almeida L.G."/>
            <person name="Kubitschek-Barreira P."/>
            <person name="Alves F.L."/>
            <person name="Kioshima E.S."/>
            <person name="Abadio A.K."/>
            <person name="Fernandes L."/>
            <person name="Derengowski L.S."/>
            <person name="Ferreira K.S."/>
            <person name="Souza R.C."/>
            <person name="Ruiz J.C."/>
            <person name="de Andrade N.C."/>
            <person name="Paes H.C."/>
            <person name="Nicola A.M."/>
            <person name="Albuquerque P."/>
            <person name="Gerber A.L."/>
            <person name="Martins V.P."/>
            <person name="Peconick L.D."/>
            <person name="Neto A.V."/>
            <person name="Chaucanez C.B."/>
            <person name="Silva P.A."/>
            <person name="Cunha O.L."/>
            <person name="de Oliveira F.F."/>
            <person name="dos Santos T.C."/>
            <person name="Barros A.L."/>
            <person name="Soares M.A."/>
            <person name="de Oliveira L.M."/>
            <person name="Marini M.M."/>
            <person name="Villalobos-Duno H."/>
            <person name="Cunha M.M."/>
            <person name="de Hoog S."/>
            <person name="da Silveira J.F."/>
            <person name="Henrissat B."/>
            <person name="Nino-Vega G.A."/>
            <person name="Cisalpino P.S."/>
            <person name="Mora-Montes H.M."/>
            <person name="Almeida S.R."/>
            <person name="Stajich J.E."/>
            <person name="Lopes-Bezerra L.M."/>
            <person name="Vasconcelos A.T."/>
            <person name="Felipe M.S."/>
        </authorList>
    </citation>
    <scope>NUCLEOTIDE SEQUENCE [LARGE SCALE GENOMIC DNA]</scope>
    <source>
        <strain evidence="8 9">5110</strain>
    </source>
</reference>
<dbReference type="InterPro" id="IPR036259">
    <property type="entry name" value="MFS_trans_sf"/>
</dbReference>
<dbReference type="RefSeq" id="XP_040615912.1">
    <property type="nucleotide sequence ID" value="XM_040763124.1"/>
</dbReference>
<dbReference type="PROSITE" id="PS50850">
    <property type="entry name" value="MFS"/>
    <property type="match status" value="1"/>
</dbReference>
<evidence type="ECO:0000256" key="3">
    <source>
        <dbReference type="ARBA" id="ARBA00022989"/>
    </source>
</evidence>
<evidence type="ECO:0000256" key="2">
    <source>
        <dbReference type="ARBA" id="ARBA00022692"/>
    </source>
</evidence>
<evidence type="ECO:0000313" key="9">
    <source>
        <dbReference type="Proteomes" id="UP000031575"/>
    </source>
</evidence>
<sequence length="607" mass="64381">MASTADVIKAEQPADSDVNTAASTLRDDGDANEPVRSAGQTPAVPTTGANDTTEGEGSSSNDEPVATGGGTVEMVGDKAVFKATRSFYLAFSALLVLTVAVALDATTLSVALPTISAALGGSALEAFWSGTSFLLASTVLQPTVAALSSIFGRKYMIYLMVIFFAAGSLIAALGNNFSVLIAGRTIQGVGGGGLIALTEVVMTDLIPLAFRPAWFSILSAMWSIGTVTGPLIGAGFTENVSWRWIFYINLPLIGLGLGFVVLFLHQSKIPGGIIQKLGRFDWIGSILFTAGTTSFLYGLTTGGVANPWSSYKVLVPLIIGPFVVLLFGFYELRWAKEPIISNRILNNRDMLLTYIMTILHGAVLWSLLYFLPLYYQAVKGYKPIVSAVAVLPETLTVAPAAAAVGVISGITGHYRWSLWIGWFLTTLGSGLLLLLAPDTPIAAWIWLNVPVGIGSGMLFPAMGLSIQAAVEPELNAQATAFFSFLRTLGQSIGVAISGVIFQNSFKKKLLALPAFSAVAGDYSRDATSVVGIINAMTPSPERTDLIQAYSDSLRVIYISLVAFSGFCFILALVIRGYSLNQEHITNQGLVDKAKEKNDATAEKLVEP</sequence>
<keyword evidence="9" id="KW-1185">Reference proteome</keyword>
<feature type="transmembrane region" description="Helical" evidence="6">
    <location>
        <begin position="244"/>
        <end position="265"/>
    </location>
</feature>
<accession>A0A0C2ISC2</accession>
<proteinExistence type="predicted"/>
<evidence type="ECO:0000256" key="1">
    <source>
        <dbReference type="ARBA" id="ARBA00004141"/>
    </source>
</evidence>
<name>A0A0C2ISC2_9PEZI</name>
<dbReference type="GO" id="GO:0022857">
    <property type="term" value="F:transmembrane transporter activity"/>
    <property type="evidence" value="ECO:0007669"/>
    <property type="project" value="InterPro"/>
</dbReference>
<organism evidence="8 9">
    <name type="scientific">Sporothrix brasiliensis 5110</name>
    <dbReference type="NCBI Taxonomy" id="1398154"/>
    <lineage>
        <taxon>Eukaryota</taxon>
        <taxon>Fungi</taxon>
        <taxon>Dikarya</taxon>
        <taxon>Ascomycota</taxon>
        <taxon>Pezizomycotina</taxon>
        <taxon>Sordariomycetes</taxon>
        <taxon>Sordariomycetidae</taxon>
        <taxon>Ophiostomatales</taxon>
        <taxon>Ophiostomataceae</taxon>
        <taxon>Sporothrix</taxon>
    </lineage>
</organism>
<evidence type="ECO:0000256" key="4">
    <source>
        <dbReference type="ARBA" id="ARBA00023136"/>
    </source>
</evidence>
<gene>
    <name evidence="8" type="ORF">SPBR_04847</name>
</gene>
<keyword evidence="2 6" id="KW-0812">Transmembrane</keyword>
<feature type="transmembrane region" description="Helical" evidence="6">
    <location>
        <begin position="478"/>
        <end position="501"/>
    </location>
</feature>
<feature type="transmembrane region" description="Helical" evidence="6">
    <location>
        <begin position="126"/>
        <end position="148"/>
    </location>
</feature>
<feature type="transmembrane region" description="Helical" evidence="6">
    <location>
        <begin position="213"/>
        <end position="232"/>
    </location>
</feature>
<comment type="subcellular location">
    <subcellularLocation>
        <location evidence="1">Membrane</location>
        <topology evidence="1">Multi-pass membrane protein</topology>
    </subcellularLocation>
</comment>
<comment type="caution">
    <text evidence="8">The sequence shown here is derived from an EMBL/GenBank/DDBJ whole genome shotgun (WGS) entry which is preliminary data.</text>
</comment>
<feature type="transmembrane region" description="Helical" evidence="6">
    <location>
        <begin position="277"/>
        <end position="299"/>
    </location>
</feature>
<keyword evidence="3 6" id="KW-1133">Transmembrane helix</keyword>
<dbReference type="GeneID" id="63678045"/>
<dbReference type="GO" id="GO:0005886">
    <property type="term" value="C:plasma membrane"/>
    <property type="evidence" value="ECO:0007669"/>
    <property type="project" value="TreeGrafter"/>
</dbReference>
<feature type="compositionally biased region" description="Polar residues" evidence="5">
    <location>
        <begin position="38"/>
        <end position="62"/>
    </location>
</feature>
<dbReference type="EMBL" id="AWTV01000010">
    <property type="protein sequence ID" value="KIH87902.1"/>
    <property type="molecule type" value="Genomic_DNA"/>
</dbReference>
<feature type="region of interest" description="Disordered" evidence="5">
    <location>
        <begin position="1"/>
        <end position="69"/>
    </location>
</feature>
<dbReference type="Pfam" id="PF07690">
    <property type="entry name" value="MFS_1"/>
    <property type="match status" value="1"/>
</dbReference>
<feature type="transmembrane region" description="Helical" evidence="6">
    <location>
        <begin position="87"/>
        <end position="106"/>
    </location>
</feature>